<protein>
    <recommendedName>
        <fullName evidence="1">VOC domain-containing protein</fullName>
    </recommendedName>
</protein>
<feature type="domain" description="VOC" evidence="1">
    <location>
        <begin position="7"/>
        <end position="130"/>
    </location>
</feature>
<dbReference type="InterPro" id="IPR029068">
    <property type="entry name" value="Glyas_Bleomycin-R_OHBP_Dase"/>
</dbReference>
<dbReference type="InterPro" id="IPR037523">
    <property type="entry name" value="VOC_core"/>
</dbReference>
<dbReference type="PANTHER" id="PTHR33993">
    <property type="entry name" value="GLYOXALASE-RELATED"/>
    <property type="match status" value="1"/>
</dbReference>
<feature type="domain" description="VOC" evidence="1">
    <location>
        <begin position="145"/>
        <end position="262"/>
    </location>
</feature>
<dbReference type="Gene3D" id="3.10.180.10">
    <property type="entry name" value="2,3-Dihydroxybiphenyl 1,2-Dioxygenase, domain 1"/>
    <property type="match status" value="2"/>
</dbReference>
<evidence type="ECO:0000313" key="3">
    <source>
        <dbReference type="Proteomes" id="UP000644441"/>
    </source>
</evidence>
<dbReference type="SUPFAM" id="SSF54593">
    <property type="entry name" value="Glyoxalase/Bleomycin resistance protein/Dihydroxybiphenyl dioxygenase"/>
    <property type="match status" value="2"/>
</dbReference>
<comment type="caution">
    <text evidence="2">The sequence shown here is derived from an EMBL/GenBank/DDBJ whole genome shotgun (WGS) entry which is preliminary data.</text>
</comment>
<name>A0ABS0AFT0_9GAMM</name>
<sequence length="265" mass="29020">MPNQHGEFIWYELATDNADAAQQFYSAILGWRVTDSGQPGVDYRLLHARDEDTGEWRAIGGLMQLSEEMKQCGARPVWLGDIGVDDVDQTVAKVTALGGSVQMPARDIPDVGRLAMVTDPQGTPFYVMRGHSDHTSLAFASVRPRVGHCAWNELATPDPDAAKAFYFEAFGWTKEGEMDLGPMGAYEFIRHNGVIGAFMPKPDDMPVPMWHYYFRVADIDAALEAITEHGGQILHGPDEIPGGDFAVKGVDPQGAPFALVGSRRV</sequence>
<dbReference type="CDD" id="cd07247">
    <property type="entry name" value="SgaA_N_like"/>
    <property type="match status" value="2"/>
</dbReference>
<dbReference type="EMBL" id="ARXR01000009">
    <property type="protein sequence ID" value="MBF5052928.1"/>
    <property type="molecule type" value="Genomic_DNA"/>
</dbReference>
<gene>
    <name evidence="2" type="ORF">ISO4_01530</name>
</gene>
<keyword evidence="3" id="KW-1185">Reference proteome</keyword>
<dbReference type="Proteomes" id="UP000644441">
    <property type="component" value="Unassembled WGS sequence"/>
</dbReference>
<dbReference type="PROSITE" id="PS51819">
    <property type="entry name" value="VOC"/>
    <property type="match status" value="2"/>
</dbReference>
<dbReference type="RefSeq" id="WP_194855785.1">
    <property type="nucleotide sequence ID" value="NZ_ARXR01000009.1"/>
</dbReference>
<dbReference type="InterPro" id="IPR041581">
    <property type="entry name" value="Glyoxalase_6"/>
</dbReference>
<accession>A0ABS0AFT0</accession>
<reference evidence="2 3" key="1">
    <citation type="submission" date="2012-09" db="EMBL/GenBank/DDBJ databases">
        <title>Genome Sequence of alkane-degrading Bacterium Alcanivorax venustensis ISO4.</title>
        <authorList>
            <person name="Lai Q."/>
            <person name="Shao Z."/>
        </authorList>
    </citation>
    <scope>NUCLEOTIDE SEQUENCE [LARGE SCALE GENOMIC DNA]</scope>
    <source>
        <strain evidence="2 3">ISO4</strain>
    </source>
</reference>
<dbReference type="InterPro" id="IPR004360">
    <property type="entry name" value="Glyas_Fos-R_dOase_dom"/>
</dbReference>
<evidence type="ECO:0000259" key="1">
    <source>
        <dbReference type="PROSITE" id="PS51819"/>
    </source>
</evidence>
<dbReference type="InterPro" id="IPR052164">
    <property type="entry name" value="Anthracycline_SecMetBiosynth"/>
</dbReference>
<dbReference type="Pfam" id="PF00903">
    <property type="entry name" value="Glyoxalase"/>
    <property type="match status" value="1"/>
</dbReference>
<dbReference type="Pfam" id="PF18029">
    <property type="entry name" value="Glyoxalase_6"/>
    <property type="match status" value="1"/>
</dbReference>
<organism evidence="2 3">
    <name type="scientific">Alloalcanivorax venustensis ISO4</name>
    <dbReference type="NCBI Taxonomy" id="1177184"/>
    <lineage>
        <taxon>Bacteria</taxon>
        <taxon>Pseudomonadati</taxon>
        <taxon>Pseudomonadota</taxon>
        <taxon>Gammaproteobacteria</taxon>
        <taxon>Oceanospirillales</taxon>
        <taxon>Alcanivoracaceae</taxon>
        <taxon>Alloalcanivorax</taxon>
    </lineage>
</organism>
<proteinExistence type="predicted"/>
<dbReference type="PANTHER" id="PTHR33993:SF14">
    <property type="entry name" value="GB|AAF24581.1"/>
    <property type="match status" value="1"/>
</dbReference>
<evidence type="ECO:0000313" key="2">
    <source>
        <dbReference type="EMBL" id="MBF5052928.1"/>
    </source>
</evidence>